<dbReference type="Proteomes" id="UP001050975">
    <property type="component" value="Unassembled WGS sequence"/>
</dbReference>
<organism evidence="3 4">
    <name type="scientific">Microseira wollei NIES-4236</name>
    <dbReference type="NCBI Taxonomy" id="2530354"/>
    <lineage>
        <taxon>Bacteria</taxon>
        <taxon>Bacillati</taxon>
        <taxon>Cyanobacteriota</taxon>
        <taxon>Cyanophyceae</taxon>
        <taxon>Oscillatoriophycideae</taxon>
        <taxon>Aerosakkonematales</taxon>
        <taxon>Aerosakkonemataceae</taxon>
        <taxon>Microseira</taxon>
    </lineage>
</organism>
<dbReference type="AlphaFoldDB" id="A0AAV3X960"/>
<dbReference type="Pfam" id="PF07282">
    <property type="entry name" value="Cas12f1-like_TNB"/>
    <property type="match status" value="1"/>
</dbReference>
<accession>A0AAV3X960</accession>
<dbReference type="RefSeq" id="WP_226577404.1">
    <property type="nucleotide sequence ID" value="NZ_BLAY01000019.1"/>
</dbReference>
<dbReference type="GO" id="GO:0003677">
    <property type="term" value="F:DNA binding"/>
    <property type="evidence" value="ECO:0007669"/>
    <property type="project" value="UniProtKB-KW"/>
</dbReference>
<gene>
    <name evidence="3" type="ORF">MiSe_16510</name>
</gene>
<sequence>MLVGDTSIDKGSAKLIKHRNKWYAYISVTLEVPEVKTTNYIGCDRGQNNLAVVAPAIGFGKFFKGKEVKHRRRPNQKRRHSLQSAKKFRALKKWNKKERRWMDAVNHTISRRIVRFAEYLNADVVVEDLEGCRNTMKQIRKNRADSGESRHSWAYYSLEQLLDYKLALLGLKLIKRPAPYTSKSCSTCGTLGERKKHDFNCPNGQYHNADLNAALNLALRGWFLMFFRPAERCCCNGFIRSGEWAAWHSPERRCWIPLLVRGICRRKNPPSFMRRSVNSTPTSRNVA</sequence>
<dbReference type="InterPro" id="IPR010095">
    <property type="entry name" value="Cas12f1-like_TNB"/>
</dbReference>
<protein>
    <submittedName>
        <fullName evidence="3">Transposase, IS605 OrfB family protein</fullName>
    </submittedName>
</protein>
<dbReference type="NCBIfam" id="NF040570">
    <property type="entry name" value="guided_TnpB"/>
    <property type="match status" value="1"/>
</dbReference>
<reference evidence="3" key="1">
    <citation type="submission" date="2019-10" db="EMBL/GenBank/DDBJ databases">
        <title>Draft genome sequece of Microseira wollei NIES-4236.</title>
        <authorList>
            <person name="Yamaguchi H."/>
            <person name="Suzuki S."/>
            <person name="Kawachi M."/>
        </authorList>
    </citation>
    <scope>NUCLEOTIDE SEQUENCE</scope>
    <source>
        <strain evidence="3">NIES-4236</strain>
    </source>
</reference>
<evidence type="ECO:0000256" key="1">
    <source>
        <dbReference type="ARBA" id="ARBA00023125"/>
    </source>
</evidence>
<dbReference type="NCBIfam" id="TIGR01766">
    <property type="entry name" value="IS200/IS605 family accessory protein TnpB-like domain"/>
    <property type="match status" value="1"/>
</dbReference>
<name>A0AAV3X960_9CYAN</name>
<keyword evidence="4" id="KW-1185">Reference proteome</keyword>
<feature type="domain" description="Cas12f1-like TNB" evidence="2">
    <location>
        <begin position="155"/>
        <end position="217"/>
    </location>
</feature>
<evidence type="ECO:0000313" key="3">
    <source>
        <dbReference type="EMBL" id="GET36899.1"/>
    </source>
</evidence>
<dbReference type="EMBL" id="BLAY01000019">
    <property type="protein sequence ID" value="GET36899.1"/>
    <property type="molecule type" value="Genomic_DNA"/>
</dbReference>
<keyword evidence="1" id="KW-0238">DNA-binding</keyword>
<evidence type="ECO:0000259" key="2">
    <source>
        <dbReference type="Pfam" id="PF07282"/>
    </source>
</evidence>
<comment type="caution">
    <text evidence="3">The sequence shown here is derived from an EMBL/GenBank/DDBJ whole genome shotgun (WGS) entry which is preliminary data.</text>
</comment>
<proteinExistence type="predicted"/>
<evidence type="ECO:0000313" key="4">
    <source>
        <dbReference type="Proteomes" id="UP001050975"/>
    </source>
</evidence>